<accession>V4Q299</accession>
<organism evidence="3 4">
    <name type="scientific">Asticcacaulis benevestitus DSM 16100 = ATCC BAA-896</name>
    <dbReference type="NCBI Taxonomy" id="1121022"/>
    <lineage>
        <taxon>Bacteria</taxon>
        <taxon>Pseudomonadati</taxon>
        <taxon>Pseudomonadota</taxon>
        <taxon>Alphaproteobacteria</taxon>
        <taxon>Caulobacterales</taxon>
        <taxon>Caulobacteraceae</taxon>
        <taxon>Asticcacaulis</taxon>
    </lineage>
</organism>
<dbReference type="eggNOG" id="COG3409">
    <property type="taxonomic scope" value="Bacteria"/>
</dbReference>
<name>V4Q299_9CAUL</name>
<feature type="chain" id="PRO_5004724525" description="Peptidoglycan binding-like domain-containing protein" evidence="1">
    <location>
        <begin position="27"/>
        <end position="436"/>
    </location>
</feature>
<reference evidence="3 4" key="1">
    <citation type="journal article" date="2014" name="Nature">
        <title>Sequential evolution of bacterial morphology by co-option of a developmental regulator.</title>
        <authorList>
            <person name="Jiang C."/>
            <person name="Brown P.J."/>
            <person name="Ducret A."/>
            <person name="Brun Y.V."/>
        </authorList>
    </citation>
    <scope>NUCLEOTIDE SEQUENCE [LARGE SCALE GENOMIC DNA]</scope>
    <source>
        <strain evidence="3 4">DSM 16100</strain>
    </source>
</reference>
<dbReference type="InterPro" id="IPR036366">
    <property type="entry name" value="PGBDSf"/>
</dbReference>
<dbReference type="EMBL" id="AWGB01000006">
    <property type="protein sequence ID" value="ESQ93809.1"/>
    <property type="molecule type" value="Genomic_DNA"/>
</dbReference>
<dbReference type="Gene3D" id="1.10.101.10">
    <property type="entry name" value="PGBD-like superfamily/PGBD"/>
    <property type="match status" value="1"/>
</dbReference>
<protein>
    <recommendedName>
        <fullName evidence="2">Peptidoglycan binding-like domain-containing protein</fullName>
    </recommendedName>
</protein>
<dbReference type="AlphaFoldDB" id="V4Q299"/>
<dbReference type="RefSeq" id="WP_018079746.1">
    <property type="nucleotide sequence ID" value="NZ_AQWM01000001.1"/>
</dbReference>
<feature type="signal peptide" evidence="1">
    <location>
        <begin position="1"/>
        <end position="26"/>
    </location>
</feature>
<dbReference type="PATRIC" id="fig|1121022.4.peg.742"/>
<sequence length="436" mass="48683">MHKLFLKSGVAFMALAGLSLSVPAVADSQARPVVRPVSKTFDEQSRQAAARTVGVVQTGTTDAQYSSQGHDVDQVVAQTAALSGEPVIACPKGPVGSPDWQQLPEDLRRNAIAGQCFSRLLTSPKVESYRERVVVKPERTETRTVPEVVEMVEENVLVAPERIERRVVPAVVRKEMVTEIVRPAGFREERIPPRYETRVEHVMVKDARREWVRREGIPTEAPLVTPVEHAPVRYRADGTLQWPGKSQPMPVSRETADYVEHNDGQDVWCLKMVPGVYEDRQSRVEVEPERVRRVEVPAETRRVRREVVDVPESVEEVVIPAVYEKRKVRRVVRPARTEAYVVPAVYDEVTQQRVTGQPEPVWREVICGKNTSSTKIMEVQRALAARGYQPGAIDGQLGQQTVSAMQKFQADNGLPQGQPSVEAVKLLGVPLVPLTK</sequence>
<gene>
    <name evidence="3" type="ORF">ABENE_03760</name>
</gene>
<dbReference type="InterPro" id="IPR036365">
    <property type="entry name" value="PGBD-like_sf"/>
</dbReference>
<dbReference type="InterPro" id="IPR002477">
    <property type="entry name" value="Peptidoglycan-bd-like"/>
</dbReference>
<dbReference type="STRING" id="1121022.GCA_000376105_00059"/>
<dbReference type="Pfam" id="PF01471">
    <property type="entry name" value="PG_binding_1"/>
    <property type="match status" value="1"/>
</dbReference>
<evidence type="ECO:0000313" key="4">
    <source>
        <dbReference type="Proteomes" id="UP000017837"/>
    </source>
</evidence>
<evidence type="ECO:0000313" key="3">
    <source>
        <dbReference type="EMBL" id="ESQ93809.1"/>
    </source>
</evidence>
<proteinExistence type="predicted"/>
<comment type="caution">
    <text evidence="3">The sequence shown here is derived from an EMBL/GenBank/DDBJ whole genome shotgun (WGS) entry which is preliminary data.</text>
</comment>
<keyword evidence="4" id="KW-1185">Reference proteome</keyword>
<feature type="domain" description="Peptidoglycan binding-like" evidence="2">
    <location>
        <begin position="374"/>
        <end position="416"/>
    </location>
</feature>
<dbReference type="SUPFAM" id="SSF47090">
    <property type="entry name" value="PGBD-like"/>
    <property type="match status" value="1"/>
</dbReference>
<dbReference type="Proteomes" id="UP000017837">
    <property type="component" value="Unassembled WGS sequence"/>
</dbReference>
<keyword evidence="1" id="KW-0732">Signal</keyword>
<evidence type="ECO:0000259" key="2">
    <source>
        <dbReference type="Pfam" id="PF01471"/>
    </source>
</evidence>
<evidence type="ECO:0000256" key="1">
    <source>
        <dbReference type="SAM" id="SignalP"/>
    </source>
</evidence>